<dbReference type="SUPFAM" id="SSF55856">
    <property type="entry name" value="Cytochrome b5-like heme/steroid binding domain"/>
    <property type="match status" value="1"/>
</dbReference>
<feature type="domain" description="Cytochrome b5 heme-binding" evidence="7">
    <location>
        <begin position="35"/>
        <end position="109"/>
    </location>
</feature>
<dbReference type="GO" id="GO:0006629">
    <property type="term" value="P:lipid metabolic process"/>
    <property type="evidence" value="ECO:0000318"/>
    <property type="project" value="GO_Central"/>
</dbReference>
<organism evidence="8 9">
    <name type="scientific">Klebsormidium nitens</name>
    <name type="common">Green alga</name>
    <name type="synonym">Ulothrix nitens</name>
    <dbReference type="NCBI Taxonomy" id="105231"/>
    <lineage>
        <taxon>Eukaryota</taxon>
        <taxon>Viridiplantae</taxon>
        <taxon>Streptophyta</taxon>
        <taxon>Klebsormidiophyceae</taxon>
        <taxon>Klebsormidiales</taxon>
        <taxon>Klebsormidiaceae</taxon>
        <taxon>Klebsormidium</taxon>
    </lineage>
</organism>
<keyword evidence="6" id="KW-1133">Transmembrane helix</keyword>
<feature type="compositionally biased region" description="Basic and acidic residues" evidence="5">
    <location>
        <begin position="1"/>
        <end position="18"/>
    </location>
</feature>
<evidence type="ECO:0000256" key="1">
    <source>
        <dbReference type="ARBA" id="ARBA00009295"/>
    </source>
</evidence>
<dbReference type="AlphaFoldDB" id="A0A1Y1I2T6"/>
<dbReference type="SMART" id="SM01117">
    <property type="entry name" value="Cyt-b5"/>
    <property type="match status" value="1"/>
</dbReference>
<dbReference type="InterPro" id="IPR001199">
    <property type="entry name" value="Cyt_B5-like_heme/steroid-bd"/>
</dbReference>
<dbReference type="PANTHER" id="PTHR19353:SF19">
    <property type="entry name" value="DELTA(5) FATTY ACID DESATURASE C-RELATED"/>
    <property type="match status" value="1"/>
</dbReference>
<evidence type="ECO:0000259" key="7">
    <source>
        <dbReference type="PROSITE" id="PS50255"/>
    </source>
</evidence>
<feature type="transmembrane region" description="Helical" evidence="6">
    <location>
        <begin position="352"/>
        <end position="373"/>
    </location>
</feature>
<dbReference type="OMA" id="RECTAIF"/>
<dbReference type="GO" id="GO:0042759">
    <property type="term" value="P:long-chain fatty acid biosynthetic process"/>
    <property type="evidence" value="ECO:0007669"/>
    <property type="project" value="UniProtKB-ARBA"/>
</dbReference>
<keyword evidence="6" id="KW-0472">Membrane</keyword>
<name>A0A1Y1I2T6_KLENI</name>
<feature type="transmembrane region" description="Helical" evidence="6">
    <location>
        <begin position="325"/>
        <end position="346"/>
    </location>
</feature>
<dbReference type="PROSITE" id="PS50255">
    <property type="entry name" value="CYTOCHROME_B5_2"/>
    <property type="match status" value="1"/>
</dbReference>
<dbReference type="GO" id="GO:0006636">
    <property type="term" value="P:unsaturated fatty acid biosynthetic process"/>
    <property type="evidence" value="ECO:0007669"/>
    <property type="project" value="UniProtKB-ARBA"/>
</dbReference>
<dbReference type="InterPro" id="IPR005804">
    <property type="entry name" value="FA_desaturase_dom"/>
</dbReference>
<dbReference type="EMBL" id="DF237155">
    <property type="protein sequence ID" value="GAQ84783.1"/>
    <property type="molecule type" value="Genomic_DNA"/>
</dbReference>
<dbReference type="GO" id="GO:0016020">
    <property type="term" value="C:membrane"/>
    <property type="evidence" value="ECO:0000318"/>
    <property type="project" value="GO_Central"/>
</dbReference>
<evidence type="ECO:0000256" key="2">
    <source>
        <dbReference type="ARBA" id="ARBA00022617"/>
    </source>
</evidence>
<gene>
    <name evidence="8" type="ORF">KFL_002060050</name>
</gene>
<accession>A0A1Y1I2T6</accession>
<feature type="transmembrane region" description="Helical" evidence="6">
    <location>
        <begin position="165"/>
        <end position="183"/>
    </location>
</feature>
<keyword evidence="3" id="KW-0479">Metal-binding</keyword>
<keyword evidence="2" id="KW-0349">Heme</keyword>
<dbReference type="Proteomes" id="UP000054558">
    <property type="component" value="Unassembled WGS sequence"/>
</dbReference>
<dbReference type="Pfam" id="PF00487">
    <property type="entry name" value="FA_desaturase"/>
    <property type="match status" value="1"/>
</dbReference>
<dbReference type="OrthoDB" id="260091at2759"/>
<proteinExistence type="inferred from homology"/>
<keyword evidence="4" id="KW-0408">Iron</keyword>
<dbReference type="InterPro" id="IPR012171">
    <property type="entry name" value="Fatty_acid_desaturase"/>
</dbReference>
<keyword evidence="6" id="KW-0812">Transmembrane</keyword>
<dbReference type="STRING" id="105231.A0A1Y1I2T6"/>
<dbReference type="FunFam" id="3.10.120.10:FF:000007">
    <property type="entry name" value="Sulfite oxidase, mitochondrial"/>
    <property type="match status" value="1"/>
</dbReference>
<dbReference type="Pfam" id="PF00173">
    <property type="entry name" value="Cyt-b5"/>
    <property type="match status" value="1"/>
</dbReference>
<feature type="transmembrane region" description="Helical" evidence="6">
    <location>
        <begin position="285"/>
        <end position="304"/>
    </location>
</feature>
<sequence>MAPDAERFKDELAAEESRQAGLASRRKVKQADNVQKQYSLQEIAGHDKPDDCWLIIRGKVYDVSTWVSKHPGGSMIFVKAGRDCTQLFDSYHPLYVRKMLDKFCIGRLERPASKVPDSEWAQYLEFCDDQSDSGFYTTLKQRVEAYFKSNNINPRYHPGMIIKSVLLLAGFVASFYATFFGFTTMGLNLVAAVLMGSFAAQFGMSIMHDANHGAYTESLGLGYVMSLTLDLVGASSFMWRQQHVVGHHAYTNIDNYDPDMRVDDPDVRRCSNAQPGQSYHKYQHLYLGVLYGLLALKSVFLDDFKAFFDGHIGTVRVARMTPLESACFWGTKAFYFLYMLVLPAVYSPHPGWKIALLYVLSQLITGWTLALLFQVAHLVDEVDYPQAKPTADGHNRVEFDWAKAQVATTADFCPGSFFWLHFSGGLSYQVEHHLFPGFCHFYYPAIAPIVRQTCTEFDVPYHCFPTFWEGLKSHFKHLQKVGLAGFELRLDG</sequence>
<dbReference type="CDD" id="cd03506">
    <property type="entry name" value="Delta6-FADS-like"/>
    <property type="match status" value="1"/>
</dbReference>
<dbReference type="PIRSF" id="PIRSF015921">
    <property type="entry name" value="FA_sphinglp_des"/>
    <property type="match status" value="1"/>
</dbReference>
<evidence type="ECO:0000256" key="5">
    <source>
        <dbReference type="SAM" id="MobiDB-lite"/>
    </source>
</evidence>
<feature type="region of interest" description="Disordered" evidence="5">
    <location>
        <begin position="1"/>
        <end position="28"/>
    </location>
</feature>
<reference evidence="8 9" key="1">
    <citation type="journal article" date="2014" name="Nat. Commun.">
        <title>Klebsormidium flaccidum genome reveals primary factors for plant terrestrial adaptation.</title>
        <authorList>
            <person name="Hori K."/>
            <person name="Maruyama F."/>
            <person name="Fujisawa T."/>
            <person name="Togashi T."/>
            <person name="Yamamoto N."/>
            <person name="Seo M."/>
            <person name="Sato S."/>
            <person name="Yamada T."/>
            <person name="Mori H."/>
            <person name="Tajima N."/>
            <person name="Moriyama T."/>
            <person name="Ikeuchi M."/>
            <person name="Watanabe M."/>
            <person name="Wada H."/>
            <person name="Kobayashi K."/>
            <person name="Saito M."/>
            <person name="Masuda T."/>
            <person name="Sasaki-Sekimoto Y."/>
            <person name="Mashiguchi K."/>
            <person name="Awai K."/>
            <person name="Shimojima M."/>
            <person name="Masuda S."/>
            <person name="Iwai M."/>
            <person name="Nobusawa T."/>
            <person name="Narise T."/>
            <person name="Kondo S."/>
            <person name="Saito H."/>
            <person name="Sato R."/>
            <person name="Murakawa M."/>
            <person name="Ihara Y."/>
            <person name="Oshima-Yamada Y."/>
            <person name="Ohtaka K."/>
            <person name="Satoh M."/>
            <person name="Sonobe K."/>
            <person name="Ishii M."/>
            <person name="Ohtani R."/>
            <person name="Kanamori-Sato M."/>
            <person name="Honoki R."/>
            <person name="Miyazaki D."/>
            <person name="Mochizuki H."/>
            <person name="Umetsu J."/>
            <person name="Higashi K."/>
            <person name="Shibata D."/>
            <person name="Kamiya Y."/>
            <person name="Sato N."/>
            <person name="Nakamura Y."/>
            <person name="Tabata S."/>
            <person name="Ida S."/>
            <person name="Kurokawa K."/>
            <person name="Ohta H."/>
        </authorList>
    </citation>
    <scope>NUCLEOTIDE SEQUENCE [LARGE SCALE GENOMIC DNA]</scope>
    <source>
        <strain evidence="8 9">NIES-2285</strain>
    </source>
</reference>
<dbReference type="Gene3D" id="3.10.120.10">
    <property type="entry name" value="Cytochrome b5-like heme/steroid binding domain"/>
    <property type="match status" value="1"/>
</dbReference>
<dbReference type="GO" id="GO:0046872">
    <property type="term" value="F:metal ion binding"/>
    <property type="evidence" value="ECO:0007669"/>
    <property type="project" value="UniProtKB-KW"/>
</dbReference>
<evidence type="ECO:0000313" key="8">
    <source>
        <dbReference type="EMBL" id="GAQ84783.1"/>
    </source>
</evidence>
<evidence type="ECO:0000256" key="3">
    <source>
        <dbReference type="ARBA" id="ARBA00022723"/>
    </source>
</evidence>
<evidence type="ECO:0000256" key="6">
    <source>
        <dbReference type="SAM" id="Phobius"/>
    </source>
</evidence>
<protein>
    <submittedName>
        <fullName evidence="8">Delta 5 fatty acid desaturase</fullName>
    </submittedName>
</protein>
<comment type="similarity">
    <text evidence="1">Belongs to the fatty acid desaturase type 1 family.</text>
</comment>
<dbReference type="InterPro" id="IPR036400">
    <property type="entry name" value="Cyt_B5-like_heme/steroid_sf"/>
</dbReference>
<keyword evidence="9" id="KW-1185">Reference proteome</keyword>
<evidence type="ECO:0000313" key="9">
    <source>
        <dbReference type="Proteomes" id="UP000054558"/>
    </source>
</evidence>
<evidence type="ECO:0000256" key="4">
    <source>
        <dbReference type="ARBA" id="ARBA00023004"/>
    </source>
</evidence>
<dbReference type="PANTHER" id="PTHR19353">
    <property type="entry name" value="FATTY ACID DESATURASE 2"/>
    <property type="match status" value="1"/>
</dbReference>
<dbReference type="GO" id="GO:0016717">
    <property type="term" value="F:oxidoreductase activity, acting on paired donors, with oxidation of a pair of donors resulting in the reduction of molecular oxygen to two molecules of water"/>
    <property type="evidence" value="ECO:0000318"/>
    <property type="project" value="GO_Central"/>
</dbReference>